<dbReference type="PANTHER" id="PTHR31956">
    <property type="entry name" value="NON-SPECIFIC PHOSPHOLIPASE C4-RELATED"/>
    <property type="match status" value="1"/>
</dbReference>
<dbReference type="Gene3D" id="3.40.720.10">
    <property type="entry name" value="Alkaline Phosphatase, subunit A"/>
    <property type="match status" value="1"/>
</dbReference>
<gene>
    <name evidence="3" type="primary">PHOA</name>
    <name evidence="3" type="ORF">A0J61_09428</name>
</gene>
<dbReference type="STRING" id="101091.A0A1C7N0E1"/>
<dbReference type="Proteomes" id="UP000093000">
    <property type="component" value="Unassembled WGS sequence"/>
</dbReference>
<dbReference type="InterPro" id="IPR017850">
    <property type="entry name" value="Alkaline_phosphatase_core_sf"/>
</dbReference>
<feature type="signal peptide" evidence="2">
    <location>
        <begin position="1"/>
        <end position="21"/>
    </location>
</feature>
<reference evidence="3 4" key="1">
    <citation type="submission" date="2016-03" db="EMBL/GenBank/DDBJ databases">
        <title>Choanephora cucurbitarum.</title>
        <authorList>
            <person name="Min B."/>
            <person name="Park H."/>
            <person name="Park J.-H."/>
            <person name="Shin H.-D."/>
            <person name="Choi I.-G."/>
        </authorList>
    </citation>
    <scope>NUCLEOTIDE SEQUENCE [LARGE SCALE GENOMIC DNA]</scope>
    <source>
        <strain evidence="3 4">KUS-F28377</strain>
    </source>
</reference>
<dbReference type="Pfam" id="PF04185">
    <property type="entry name" value="Phosphoesterase"/>
    <property type="match status" value="1"/>
</dbReference>
<evidence type="ECO:0000313" key="3">
    <source>
        <dbReference type="EMBL" id="OBZ82522.1"/>
    </source>
</evidence>
<protein>
    <submittedName>
        <fullName evidence="3">Phosphate-repressible acid phosphatase</fullName>
    </submittedName>
</protein>
<dbReference type="InterPro" id="IPR007312">
    <property type="entry name" value="Phosphoesterase"/>
</dbReference>
<dbReference type="InParanoid" id="A0A1C7N0E1"/>
<comment type="caution">
    <text evidence="3">The sequence shown here is derived from an EMBL/GenBank/DDBJ whole genome shotgun (WGS) entry which is preliminary data.</text>
</comment>
<dbReference type="PANTHER" id="PTHR31956:SF8">
    <property type="entry name" value="ACID PHOSPHATASE PHOA (AFU_ORTHOLOGUE AFUA_1G03570)"/>
    <property type="match status" value="1"/>
</dbReference>
<dbReference type="GO" id="GO:0016788">
    <property type="term" value="F:hydrolase activity, acting on ester bonds"/>
    <property type="evidence" value="ECO:0007669"/>
    <property type="project" value="InterPro"/>
</dbReference>
<proteinExistence type="predicted"/>
<evidence type="ECO:0000256" key="1">
    <source>
        <dbReference type="ARBA" id="ARBA00022801"/>
    </source>
</evidence>
<feature type="chain" id="PRO_5008889391" evidence="2">
    <location>
        <begin position="22"/>
        <end position="245"/>
    </location>
</feature>
<dbReference type="GO" id="GO:0009395">
    <property type="term" value="P:phospholipid catabolic process"/>
    <property type="evidence" value="ECO:0007669"/>
    <property type="project" value="TreeGrafter"/>
</dbReference>
<dbReference type="AlphaFoldDB" id="A0A1C7N0E1"/>
<sequence>MVKIVIHTLFTIAALTSAVSALSTYESHRDGPVKRAAPAGKAFDHILQIWFENQDYDKIASTPDFAKLQSEGILLTNFNALAHPSQPNYIAAAAGDILGVKTDSVYHFSSDKTTIFDLLEKNGLTWKLYQEDIPSVGYTGAKSGNYVRKHNPAISFDAIANNPNRSKNIVGADQLQTDISANNVPNWMFFTPNMKNDGHDTNAAYAGKWLSNFVSSTLYKNPDFYKNTLILITFDEVTQKPNGLL</sequence>
<accession>A0A1C7N0E1</accession>
<keyword evidence="1" id="KW-0378">Hydrolase</keyword>
<keyword evidence="2" id="KW-0732">Signal</keyword>
<keyword evidence="4" id="KW-1185">Reference proteome</keyword>
<name>A0A1C7N0E1_9FUNG</name>
<evidence type="ECO:0000313" key="4">
    <source>
        <dbReference type="Proteomes" id="UP000093000"/>
    </source>
</evidence>
<dbReference type="EMBL" id="LUGH01000848">
    <property type="protein sequence ID" value="OBZ82522.1"/>
    <property type="molecule type" value="Genomic_DNA"/>
</dbReference>
<dbReference type="OrthoDB" id="5135119at2759"/>
<feature type="non-terminal residue" evidence="3">
    <location>
        <position position="245"/>
    </location>
</feature>
<evidence type="ECO:0000256" key="2">
    <source>
        <dbReference type="SAM" id="SignalP"/>
    </source>
</evidence>
<organism evidence="3 4">
    <name type="scientific">Choanephora cucurbitarum</name>
    <dbReference type="NCBI Taxonomy" id="101091"/>
    <lineage>
        <taxon>Eukaryota</taxon>
        <taxon>Fungi</taxon>
        <taxon>Fungi incertae sedis</taxon>
        <taxon>Mucoromycota</taxon>
        <taxon>Mucoromycotina</taxon>
        <taxon>Mucoromycetes</taxon>
        <taxon>Mucorales</taxon>
        <taxon>Mucorineae</taxon>
        <taxon>Choanephoraceae</taxon>
        <taxon>Choanephoroideae</taxon>
        <taxon>Choanephora</taxon>
    </lineage>
</organism>